<organism evidence="2">
    <name type="scientific">freshwater metagenome</name>
    <dbReference type="NCBI Taxonomy" id="449393"/>
    <lineage>
        <taxon>unclassified sequences</taxon>
        <taxon>metagenomes</taxon>
        <taxon>ecological metagenomes</taxon>
    </lineage>
</organism>
<feature type="transmembrane region" description="Helical" evidence="1">
    <location>
        <begin position="35"/>
        <end position="54"/>
    </location>
</feature>
<accession>A0A6J6UT37</accession>
<evidence type="ECO:0000313" key="2">
    <source>
        <dbReference type="EMBL" id="CAB4762902.1"/>
    </source>
</evidence>
<feature type="transmembrane region" description="Helical" evidence="1">
    <location>
        <begin position="61"/>
        <end position="81"/>
    </location>
</feature>
<dbReference type="AlphaFoldDB" id="A0A6J6UT37"/>
<keyword evidence="1" id="KW-0472">Membrane</keyword>
<evidence type="ECO:0000256" key="1">
    <source>
        <dbReference type="SAM" id="Phobius"/>
    </source>
</evidence>
<keyword evidence="1" id="KW-0812">Transmembrane</keyword>
<reference evidence="2" key="1">
    <citation type="submission" date="2020-05" db="EMBL/GenBank/DDBJ databases">
        <authorList>
            <person name="Chiriac C."/>
            <person name="Salcher M."/>
            <person name="Ghai R."/>
            <person name="Kavagutti S V."/>
        </authorList>
    </citation>
    <scope>NUCLEOTIDE SEQUENCE</scope>
</reference>
<keyword evidence="1" id="KW-1133">Transmembrane helix</keyword>
<protein>
    <submittedName>
        <fullName evidence="2">Unannotated protein</fullName>
    </submittedName>
</protein>
<name>A0A6J6UT37_9ZZZZ</name>
<sequence length="114" mass="11800">MVLSWLLVAAALIVVAVTGRNVGKPAWWIGPESKPTLFIVWALPFIGPAASIVATFRIVRWAHLIGLASAALIGVVAVFDINNSPGIALIECVVAVAAALIAIASFAGRTKTNA</sequence>
<dbReference type="EMBL" id="CAEZZM010000058">
    <property type="protein sequence ID" value="CAB4762902.1"/>
    <property type="molecule type" value="Genomic_DNA"/>
</dbReference>
<proteinExistence type="predicted"/>
<gene>
    <name evidence="2" type="ORF">UFOPK2872_00615</name>
</gene>
<feature type="transmembrane region" description="Helical" evidence="1">
    <location>
        <begin position="87"/>
        <end position="108"/>
    </location>
</feature>